<dbReference type="EMBL" id="WEKT01000056">
    <property type="protein sequence ID" value="MZI95451.1"/>
    <property type="molecule type" value="Genomic_DNA"/>
</dbReference>
<organism evidence="3 4">
    <name type="scientific">Vibrio eleionomae</name>
    <dbReference type="NCBI Taxonomy" id="2653505"/>
    <lineage>
        <taxon>Bacteria</taxon>
        <taxon>Pseudomonadati</taxon>
        <taxon>Pseudomonadota</taxon>
        <taxon>Gammaproteobacteria</taxon>
        <taxon>Vibrionales</taxon>
        <taxon>Vibrionaceae</taxon>
        <taxon>Vibrio</taxon>
    </lineage>
</organism>
<comment type="caution">
    <text evidence="3">The sequence shown here is derived from an EMBL/GenBank/DDBJ whole genome shotgun (WGS) entry which is preliminary data.</text>
</comment>
<evidence type="ECO:0000256" key="1">
    <source>
        <dbReference type="SAM" id="Phobius"/>
    </source>
</evidence>
<feature type="transmembrane region" description="Helical" evidence="1">
    <location>
        <begin position="247"/>
        <end position="265"/>
    </location>
</feature>
<gene>
    <name evidence="3" type="ORF">F9817_19935</name>
</gene>
<proteinExistence type="predicted"/>
<feature type="domain" description="Nucleoside transporter/FeoB GTPase Gate" evidence="2">
    <location>
        <begin position="144"/>
        <end position="242"/>
    </location>
</feature>
<dbReference type="Proteomes" id="UP000462621">
    <property type="component" value="Unassembled WGS sequence"/>
</dbReference>
<evidence type="ECO:0000313" key="4">
    <source>
        <dbReference type="Proteomes" id="UP000462621"/>
    </source>
</evidence>
<dbReference type="InterPro" id="IPR011642">
    <property type="entry name" value="Gate_dom"/>
</dbReference>
<sequence length="459" mass="49927">MQNNAQALDTPETKHSPATIWRFLIPSIIGILLFMAPIQDQGSYTIPVAMLAQSLKSLLGDLLVPMITIIVSFMAGASLLVKLVQPQSIVNRPFLNGLFNPSWIWLVVRLFGGAAVIMTFYHVGPEMVWEENTGGLVLSDLLPTLFSVFIFAGLLLPLLLNFGLLELFGSLLSKIMRPVFNLPGRSAIDCMASWLGDGSVGILLTSKQYEEKFYTQREAAVVATTFSAVSITFSLVVIAQVGLEQMFLPFYGSICLAGVVAAVIIPRLPPLRWKKDTYIDGTQPHPDADAIPVGETAFSWGLKLALNKASKANSPSKIFAEGIQNAIDMVFGVLPVVMGLGTAALMIAEHTSVFSILGQPFIPYLKLLGVPEAVEASRTIVVGFADMFIPAILATSIHSEMTRFIVAAMSVTQLIYMSEVGALMLGSKIPVNIFELFFIFIVRTLITLPVIVLMAHFLF</sequence>
<protein>
    <submittedName>
        <fullName evidence="3">YjiH family protein</fullName>
    </submittedName>
</protein>
<evidence type="ECO:0000259" key="2">
    <source>
        <dbReference type="Pfam" id="PF07670"/>
    </source>
</evidence>
<accession>A0A7X4RVY1</accession>
<feature type="transmembrane region" description="Helical" evidence="1">
    <location>
        <begin position="219"/>
        <end position="241"/>
    </location>
</feature>
<feature type="transmembrane region" description="Helical" evidence="1">
    <location>
        <begin position="144"/>
        <end position="168"/>
    </location>
</feature>
<dbReference type="RefSeq" id="WP_161157932.1">
    <property type="nucleotide sequence ID" value="NZ_WEKT01000056.1"/>
</dbReference>
<keyword evidence="1" id="KW-0812">Transmembrane</keyword>
<feature type="transmembrane region" description="Helical" evidence="1">
    <location>
        <begin position="58"/>
        <end position="81"/>
    </location>
</feature>
<feature type="transmembrane region" description="Helical" evidence="1">
    <location>
        <begin position="102"/>
        <end position="124"/>
    </location>
</feature>
<feature type="transmembrane region" description="Helical" evidence="1">
    <location>
        <begin position="404"/>
        <end position="425"/>
    </location>
</feature>
<feature type="transmembrane region" description="Helical" evidence="1">
    <location>
        <begin position="326"/>
        <end position="348"/>
    </location>
</feature>
<feature type="transmembrane region" description="Helical" evidence="1">
    <location>
        <begin position="20"/>
        <end position="38"/>
    </location>
</feature>
<keyword evidence="1" id="KW-0472">Membrane</keyword>
<reference evidence="3 4" key="1">
    <citation type="submission" date="2019-10" db="EMBL/GenBank/DDBJ databases">
        <title>Vibrio sp. nov. isolated from a shrimp pond.</title>
        <authorList>
            <person name="Gomez-Gil B."/>
            <person name="Enciso-Ibarra J."/>
            <person name="Enciso-Ibarra K."/>
            <person name="Bolan-Mejia C."/>
        </authorList>
    </citation>
    <scope>NUCLEOTIDE SEQUENCE [LARGE SCALE GENOMIC DNA]</scope>
    <source>
        <strain evidence="3 4">CAIM 722</strain>
    </source>
</reference>
<evidence type="ECO:0000313" key="3">
    <source>
        <dbReference type="EMBL" id="MZI95451.1"/>
    </source>
</evidence>
<keyword evidence="1" id="KW-1133">Transmembrane helix</keyword>
<feature type="transmembrane region" description="Helical" evidence="1">
    <location>
        <begin position="437"/>
        <end position="458"/>
    </location>
</feature>
<name>A0A7X4RVY1_9VIBR</name>
<dbReference type="Pfam" id="PF07670">
    <property type="entry name" value="Gate"/>
    <property type="match status" value="1"/>
</dbReference>
<feature type="transmembrane region" description="Helical" evidence="1">
    <location>
        <begin position="376"/>
        <end position="397"/>
    </location>
</feature>
<dbReference type="AlphaFoldDB" id="A0A7X4RVY1"/>
<keyword evidence="4" id="KW-1185">Reference proteome</keyword>